<dbReference type="Proteomes" id="UP000216133">
    <property type="component" value="Unassembled WGS sequence"/>
</dbReference>
<gene>
    <name evidence="1" type="ORF">CHH61_18935</name>
</gene>
<evidence type="ECO:0008006" key="3">
    <source>
        <dbReference type="Google" id="ProtNLM"/>
    </source>
</evidence>
<comment type="caution">
    <text evidence="1">The sequence shown here is derived from an EMBL/GenBank/DDBJ whole genome shotgun (WGS) entry which is preliminary data.</text>
</comment>
<name>A0A268RVU3_SHOCL</name>
<organism evidence="1 2">
    <name type="scientific">Shouchella clausii</name>
    <name type="common">Alkalihalobacillus clausii</name>
    <dbReference type="NCBI Taxonomy" id="79880"/>
    <lineage>
        <taxon>Bacteria</taxon>
        <taxon>Bacillati</taxon>
        <taxon>Bacillota</taxon>
        <taxon>Bacilli</taxon>
        <taxon>Bacillales</taxon>
        <taxon>Bacillaceae</taxon>
        <taxon>Shouchella</taxon>
    </lineage>
</organism>
<protein>
    <recommendedName>
        <fullName evidence="3">DUF3168 domain-containing protein</fullName>
    </recommendedName>
</protein>
<proteinExistence type="predicted"/>
<dbReference type="EMBL" id="NPBS01000111">
    <property type="protein sequence ID" value="PAF24373.1"/>
    <property type="molecule type" value="Genomic_DNA"/>
</dbReference>
<dbReference type="AlphaFoldDB" id="A0A268RVU3"/>
<accession>A0A268RVU3</accession>
<evidence type="ECO:0000313" key="2">
    <source>
        <dbReference type="Proteomes" id="UP000216133"/>
    </source>
</evidence>
<reference evidence="1 2" key="1">
    <citation type="submission" date="2017-07" db="EMBL/GenBank/DDBJ databases">
        <title>Isolation and whole genome analysis of endospore-forming bacteria from heroin.</title>
        <authorList>
            <person name="Kalinowski J."/>
            <person name="Ahrens B."/>
            <person name="Al-Dilaimi A."/>
            <person name="Winkler A."/>
            <person name="Wibberg D."/>
            <person name="Schleenbecker U."/>
            <person name="Ruckert C."/>
            <person name="Wolfel R."/>
            <person name="Grass G."/>
        </authorList>
    </citation>
    <scope>NUCLEOTIDE SEQUENCE [LARGE SCALE GENOMIC DNA]</scope>
    <source>
        <strain evidence="1 2">7523-2</strain>
    </source>
</reference>
<sequence length="122" mass="14177">MKIIDRTVQLALQNDSELSQSVGSKVFRYVVPVAFEEDWPFIRVASINNIDTQYADDKATDSTITIQVDVWDKDPDPLIPEVDRIMKSLDFKRVSAYPEYNDKKGEVRMIMRYETITNIKEN</sequence>
<dbReference type="RefSeq" id="WP_095328102.1">
    <property type="nucleotide sequence ID" value="NZ_NPBS01000111.1"/>
</dbReference>
<evidence type="ECO:0000313" key="1">
    <source>
        <dbReference type="EMBL" id="PAF24373.1"/>
    </source>
</evidence>